<dbReference type="EMBL" id="JBBEGN010000019">
    <property type="protein sequence ID" value="MEJ2871122.1"/>
    <property type="molecule type" value="Genomic_DNA"/>
</dbReference>
<dbReference type="Pfam" id="PF18029">
    <property type="entry name" value="Glyoxalase_6"/>
    <property type="match status" value="1"/>
</dbReference>
<dbReference type="PANTHER" id="PTHR33993:SF10">
    <property type="entry name" value="CONSERVED PROTEIN"/>
    <property type="match status" value="1"/>
</dbReference>
<keyword evidence="3" id="KW-1185">Reference proteome</keyword>
<proteinExistence type="predicted"/>
<evidence type="ECO:0000313" key="3">
    <source>
        <dbReference type="Proteomes" id="UP001385809"/>
    </source>
</evidence>
<dbReference type="InterPro" id="IPR041581">
    <property type="entry name" value="Glyoxalase_6"/>
</dbReference>
<evidence type="ECO:0000313" key="2">
    <source>
        <dbReference type="EMBL" id="MEJ2871122.1"/>
    </source>
</evidence>
<organism evidence="2 3">
    <name type="scientific">Actinomycetospora aurantiaca</name>
    <dbReference type="NCBI Taxonomy" id="3129233"/>
    <lineage>
        <taxon>Bacteria</taxon>
        <taxon>Bacillati</taxon>
        <taxon>Actinomycetota</taxon>
        <taxon>Actinomycetes</taxon>
        <taxon>Pseudonocardiales</taxon>
        <taxon>Pseudonocardiaceae</taxon>
        <taxon>Actinomycetospora</taxon>
    </lineage>
</organism>
<feature type="domain" description="Glyoxalase-like" evidence="1">
    <location>
        <begin position="126"/>
        <end position="218"/>
    </location>
</feature>
<protein>
    <submittedName>
        <fullName evidence="2">VOC family protein</fullName>
    </submittedName>
</protein>
<accession>A0ABU8MVB8</accession>
<gene>
    <name evidence="2" type="ORF">WCD74_25395</name>
</gene>
<dbReference type="InterPro" id="IPR052164">
    <property type="entry name" value="Anthracycline_SecMetBiosynth"/>
</dbReference>
<dbReference type="SUPFAM" id="SSF54593">
    <property type="entry name" value="Glyoxalase/Bleomycin resistance protein/Dihydroxybiphenyl dioxygenase"/>
    <property type="match status" value="2"/>
</dbReference>
<sequence length="233" mass="23467">MTDGLPRWADLTAGAGRGFYAAVCGWTFTDDGAAHHEAVALSDGRRVAGLGGPEGAPPGWTTYVAVDDAAGTAEAIEEAGGQVLHGPDDDGRGGLVVVAIDAGGAPFGVWESDEHAAPVPWVEAASAEPGQTKTFYGTVLGWTHEPTDEPGTTTLHRGGDAFGAVVFAGHALPHWLVHFPVADVAAAAAATEAAGGLVVGKEDGKAVLEDPTGARFAVSARTAATAPRSTAPR</sequence>
<dbReference type="InterPro" id="IPR029068">
    <property type="entry name" value="Glyas_Bleomycin-R_OHBP_Dase"/>
</dbReference>
<dbReference type="Proteomes" id="UP001385809">
    <property type="component" value="Unassembled WGS sequence"/>
</dbReference>
<name>A0ABU8MVB8_9PSEU</name>
<dbReference type="Gene3D" id="3.10.180.10">
    <property type="entry name" value="2,3-Dihydroxybiphenyl 1,2-Dioxygenase, domain 1"/>
    <property type="match status" value="2"/>
</dbReference>
<comment type="caution">
    <text evidence="2">The sequence shown here is derived from an EMBL/GenBank/DDBJ whole genome shotgun (WGS) entry which is preliminary data.</text>
</comment>
<reference evidence="2 3" key="1">
    <citation type="submission" date="2024-03" db="EMBL/GenBank/DDBJ databases">
        <title>Actinomycetospora sp. OC33-EN08, a novel actinomycete isolated from wild orchid (Aerides multiflora).</title>
        <authorList>
            <person name="Suriyachadkun C."/>
        </authorList>
    </citation>
    <scope>NUCLEOTIDE SEQUENCE [LARGE SCALE GENOMIC DNA]</scope>
    <source>
        <strain evidence="2 3">OC33-EN08</strain>
    </source>
</reference>
<dbReference type="PANTHER" id="PTHR33993">
    <property type="entry name" value="GLYOXALASE-RELATED"/>
    <property type="match status" value="1"/>
</dbReference>
<evidence type="ECO:0000259" key="1">
    <source>
        <dbReference type="Pfam" id="PF18029"/>
    </source>
</evidence>
<dbReference type="RefSeq" id="WP_337697693.1">
    <property type="nucleotide sequence ID" value="NZ_JBBEGN010000019.1"/>
</dbReference>